<gene>
    <name evidence="3" type="ORF">EIN_379600</name>
</gene>
<dbReference type="Proteomes" id="UP000014680">
    <property type="component" value="Unassembled WGS sequence"/>
</dbReference>
<dbReference type="EMBL" id="KB206395">
    <property type="protein sequence ID" value="ELP92083.1"/>
    <property type="molecule type" value="Genomic_DNA"/>
</dbReference>
<proteinExistence type="inferred from homology"/>
<keyword evidence="4" id="KW-1185">Reference proteome</keyword>
<dbReference type="InterPro" id="IPR004000">
    <property type="entry name" value="Actin"/>
</dbReference>
<organism evidence="3 4">
    <name type="scientific">Entamoeba invadens IP1</name>
    <dbReference type="NCBI Taxonomy" id="370355"/>
    <lineage>
        <taxon>Eukaryota</taxon>
        <taxon>Amoebozoa</taxon>
        <taxon>Evosea</taxon>
        <taxon>Archamoebae</taxon>
        <taxon>Mastigamoebida</taxon>
        <taxon>Entamoebidae</taxon>
        <taxon>Entamoeba</taxon>
    </lineage>
</organism>
<reference evidence="3 4" key="1">
    <citation type="submission" date="2012-10" db="EMBL/GenBank/DDBJ databases">
        <authorList>
            <person name="Zafar N."/>
            <person name="Inman J."/>
            <person name="Hall N."/>
            <person name="Lorenzi H."/>
            <person name="Caler E."/>
        </authorList>
    </citation>
    <scope>NUCLEOTIDE SEQUENCE [LARGE SCALE GENOMIC DNA]</scope>
    <source>
        <strain evidence="3 4">IP1</strain>
    </source>
</reference>
<sequence>MSNGINSAVIIDNGSLNLKAGFCGQKELFVSFPNFVGTPKYDPMLSSLLKSVFVGNEAFCKVSVLNIQRPIENGKVVNWDSMERIWHHTLYNELRVEPSEHSILLTEDFKDSGETREKMAQLMFEKFQAPSVCIEKPAVLSMYSSKKTAGVIVESGEDVLRILPFYQSTPDIHNSYYNTFGGKDVTDTLKELIEQRIYTFSTFSECEIVRDIKEKLCYVSKDIAKERKNKEVLLSYELPDNTIISIGKELYEAPEVLFRPKEIGVSCDSIQQVIVNTIDKCDPKHYREYFDNIILSGGNTTLKGFEERLNQEIKSLVPSTSINIIAEENRKHSACVGGTLLVSTSSFENKCVSLHEYNECGGSALLSKLII</sequence>
<dbReference type="SUPFAM" id="SSF53067">
    <property type="entry name" value="Actin-like ATPase domain"/>
    <property type="match status" value="2"/>
</dbReference>
<evidence type="ECO:0000256" key="2">
    <source>
        <dbReference type="RuleBase" id="RU000487"/>
    </source>
</evidence>
<dbReference type="Gene3D" id="3.90.640.10">
    <property type="entry name" value="Actin, Chain A, domain 4"/>
    <property type="match status" value="1"/>
</dbReference>
<dbReference type="PANTHER" id="PTHR11937">
    <property type="entry name" value="ACTIN"/>
    <property type="match status" value="1"/>
</dbReference>
<evidence type="ECO:0000313" key="3">
    <source>
        <dbReference type="EMBL" id="ELP92083.1"/>
    </source>
</evidence>
<evidence type="ECO:0000313" key="4">
    <source>
        <dbReference type="Proteomes" id="UP000014680"/>
    </source>
</evidence>
<dbReference type="OrthoDB" id="5132116at2759"/>
<dbReference type="GeneID" id="14891115"/>
<dbReference type="KEGG" id="eiv:EIN_379600"/>
<comment type="function">
    <text evidence="1">Actins are highly conserved proteins that are involved in various types of cell motility and are ubiquitously expressed in all eukaryotic cells. Multiple isoforms are involved in various cellular functions such as cytoskeleton structure, cell mobility, chromosome movement and muscle contraction.</text>
</comment>
<dbReference type="InterPro" id="IPR043129">
    <property type="entry name" value="ATPase_NBD"/>
</dbReference>
<comment type="similarity">
    <text evidence="2">Belongs to the actin family.</text>
</comment>
<dbReference type="RefSeq" id="XP_004258854.1">
    <property type="nucleotide sequence ID" value="XM_004258806.1"/>
</dbReference>
<accession>A0A0A1UAJ5</accession>
<name>A0A0A1UAJ5_ENTIV</name>
<dbReference type="AlphaFoldDB" id="A0A0A1UAJ5"/>
<dbReference type="FunFam" id="3.90.640.10:FF:000007">
    <property type="entry name" value="Actin like 7B"/>
    <property type="match status" value="1"/>
</dbReference>
<dbReference type="FunFam" id="3.30.420.40:FF:000050">
    <property type="entry name" value="Actin, alpha skeletal muscle"/>
    <property type="match status" value="1"/>
</dbReference>
<dbReference type="VEuPathDB" id="AmoebaDB:EIN_379600"/>
<dbReference type="Gene3D" id="3.30.420.40">
    <property type="match status" value="2"/>
</dbReference>
<evidence type="ECO:0000256" key="1">
    <source>
        <dbReference type="ARBA" id="ARBA00025474"/>
    </source>
</evidence>
<dbReference type="PRINTS" id="PR00190">
    <property type="entry name" value="ACTIN"/>
</dbReference>
<protein>
    <submittedName>
        <fullName evidence="3">Actin, putative</fullName>
    </submittedName>
</protein>
<dbReference type="Pfam" id="PF00022">
    <property type="entry name" value="Actin"/>
    <property type="match status" value="1"/>
</dbReference>
<dbReference type="SMART" id="SM00268">
    <property type="entry name" value="ACTIN"/>
    <property type="match status" value="1"/>
</dbReference>